<comment type="similarity">
    <text evidence="2">Belongs to the BRX1 family.</text>
</comment>
<dbReference type="InterPro" id="IPR026532">
    <property type="entry name" value="BRX1"/>
</dbReference>
<feature type="domain" description="Brix" evidence="6">
    <location>
        <begin position="64"/>
        <end position="277"/>
    </location>
</feature>
<dbReference type="HOGENOM" id="CLU_048373_2_1_1"/>
<sequence>MASAYKSAKRSGDFDESDVSDGSDSVSSSESSATLRAGSSEGEEETVDAPRLKKASTLPGELRNRVLMLTSRGVSYRHRHLLSDLHGLLPHTYKDTKLDTKSSNNYNSALNGLADLHSCNYVFFLEARKHGQDLYLWLARPPNGPTIKFSVTNVHTMAELGFGGNCLKGGRGIVVFDKSFDEGVASAEHLPLIREMLRGVFCVPSKGVRGMKPFIDRVIGIYGLDGKIWIRIYEIREKESETKTTKDSNRSAEDISLIEVGPRLVLTPIIIQEGSFGGPIIYENKQFVSPNQLRSETRLKRAGKYASRRGGAEDLAVKRKSLGLNSGSKRKRSALDNSQLFG</sequence>
<keyword evidence="4" id="KW-0539">Nucleus</keyword>
<evidence type="ECO:0000256" key="2">
    <source>
        <dbReference type="ARBA" id="ARBA00006369"/>
    </source>
</evidence>
<feature type="compositionally biased region" description="Low complexity" evidence="5">
    <location>
        <begin position="22"/>
        <end position="32"/>
    </location>
</feature>
<dbReference type="SUPFAM" id="SSF52954">
    <property type="entry name" value="Class II aaRS ABD-related"/>
    <property type="match status" value="1"/>
</dbReference>
<evidence type="ECO:0000256" key="4">
    <source>
        <dbReference type="ARBA" id="ARBA00023242"/>
    </source>
</evidence>
<dbReference type="GO" id="GO:0005730">
    <property type="term" value="C:nucleolus"/>
    <property type="evidence" value="ECO:0007669"/>
    <property type="project" value="UniProtKB-SubCell"/>
</dbReference>
<evidence type="ECO:0000256" key="5">
    <source>
        <dbReference type="SAM" id="MobiDB-lite"/>
    </source>
</evidence>
<keyword evidence="8" id="KW-1185">Reference proteome</keyword>
<dbReference type="GO" id="GO:0000027">
    <property type="term" value="P:ribosomal large subunit assembly"/>
    <property type="evidence" value="ECO:0007669"/>
    <property type="project" value="TreeGrafter"/>
</dbReference>
<evidence type="ECO:0000313" key="8">
    <source>
        <dbReference type="Proteomes" id="UP000054302"/>
    </source>
</evidence>
<reference evidence="7 8" key="1">
    <citation type="submission" date="2015-01" db="EMBL/GenBank/DDBJ databases">
        <title>The Genome Sequence of Exophiala mesophila CBS40295.</title>
        <authorList>
            <consortium name="The Broad Institute Genomics Platform"/>
            <person name="Cuomo C."/>
            <person name="de Hoog S."/>
            <person name="Gorbushina A."/>
            <person name="Stielow B."/>
            <person name="Teixiera M."/>
            <person name="Abouelleil A."/>
            <person name="Chapman S.B."/>
            <person name="Priest M."/>
            <person name="Young S.K."/>
            <person name="Wortman J."/>
            <person name="Nusbaum C."/>
            <person name="Birren B."/>
        </authorList>
    </citation>
    <scope>NUCLEOTIDE SEQUENCE [LARGE SCALE GENOMIC DNA]</scope>
    <source>
        <strain evidence="7 8">CBS 40295</strain>
    </source>
</reference>
<dbReference type="AlphaFoldDB" id="A0A0D1ZD64"/>
<dbReference type="STRING" id="212818.A0A0D1ZD64"/>
<name>A0A0D1ZD64_EXOME</name>
<dbReference type="EMBL" id="KN847522">
    <property type="protein sequence ID" value="KIV92617.1"/>
    <property type="molecule type" value="Genomic_DNA"/>
</dbReference>
<keyword evidence="3" id="KW-0690">Ribosome biogenesis</keyword>
<dbReference type="VEuPathDB" id="FungiDB:PV10_03891"/>
<protein>
    <recommendedName>
        <fullName evidence="6">Brix domain-containing protein</fullName>
    </recommendedName>
</protein>
<dbReference type="OMA" id="YRHRHLM"/>
<evidence type="ECO:0000259" key="6">
    <source>
        <dbReference type="PROSITE" id="PS50833"/>
    </source>
</evidence>
<dbReference type="RefSeq" id="XP_016224191.1">
    <property type="nucleotide sequence ID" value="XM_016368403.1"/>
</dbReference>
<dbReference type="Pfam" id="PF04427">
    <property type="entry name" value="Brix"/>
    <property type="match status" value="1"/>
</dbReference>
<dbReference type="GeneID" id="27321736"/>
<dbReference type="InterPro" id="IPR007109">
    <property type="entry name" value="Brix"/>
</dbReference>
<evidence type="ECO:0000256" key="1">
    <source>
        <dbReference type="ARBA" id="ARBA00004604"/>
    </source>
</evidence>
<dbReference type="PANTHER" id="PTHR13634">
    <property type="entry name" value="RIBOSOME BIOGENESIS PROTEIN BRIX"/>
    <property type="match status" value="1"/>
</dbReference>
<proteinExistence type="inferred from homology"/>
<feature type="region of interest" description="Disordered" evidence="5">
    <location>
        <begin position="1"/>
        <end position="55"/>
    </location>
</feature>
<dbReference type="GO" id="GO:0006364">
    <property type="term" value="P:rRNA processing"/>
    <property type="evidence" value="ECO:0007669"/>
    <property type="project" value="InterPro"/>
</dbReference>
<organism evidence="7 8">
    <name type="scientific">Exophiala mesophila</name>
    <name type="common">Black yeast-like fungus</name>
    <dbReference type="NCBI Taxonomy" id="212818"/>
    <lineage>
        <taxon>Eukaryota</taxon>
        <taxon>Fungi</taxon>
        <taxon>Dikarya</taxon>
        <taxon>Ascomycota</taxon>
        <taxon>Pezizomycotina</taxon>
        <taxon>Eurotiomycetes</taxon>
        <taxon>Chaetothyriomycetidae</taxon>
        <taxon>Chaetothyriales</taxon>
        <taxon>Herpotrichiellaceae</taxon>
        <taxon>Exophiala</taxon>
    </lineage>
</organism>
<dbReference type="SMART" id="SM00879">
    <property type="entry name" value="Brix"/>
    <property type="match status" value="1"/>
</dbReference>
<dbReference type="PANTHER" id="PTHR13634:SF0">
    <property type="entry name" value="RIBOSOME BIOGENESIS PROTEIN BRX1 HOMOLOG"/>
    <property type="match status" value="1"/>
</dbReference>
<evidence type="ECO:0000313" key="7">
    <source>
        <dbReference type="EMBL" id="KIV92617.1"/>
    </source>
</evidence>
<evidence type="ECO:0000256" key="3">
    <source>
        <dbReference type="ARBA" id="ARBA00022517"/>
    </source>
</evidence>
<dbReference type="Proteomes" id="UP000054302">
    <property type="component" value="Unassembled WGS sequence"/>
</dbReference>
<comment type="subcellular location">
    <subcellularLocation>
        <location evidence="1">Nucleus</location>
        <location evidence="1">Nucleolus</location>
    </subcellularLocation>
</comment>
<gene>
    <name evidence="7" type="ORF">PV10_03891</name>
</gene>
<dbReference type="PROSITE" id="PS50833">
    <property type="entry name" value="BRIX"/>
    <property type="match status" value="1"/>
</dbReference>
<dbReference type="GO" id="GO:0019843">
    <property type="term" value="F:rRNA binding"/>
    <property type="evidence" value="ECO:0007669"/>
    <property type="project" value="InterPro"/>
</dbReference>
<dbReference type="OrthoDB" id="1638493at2759"/>
<accession>A0A0D1ZD64</accession>